<dbReference type="EMBL" id="DVHU01000031">
    <property type="protein sequence ID" value="HIR92518.1"/>
    <property type="molecule type" value="Genomic_DNA"/>
</dbReference>
<evidence type="ECO:0000259" key="5">
    <source>
        <dbReference type="Pfam" id="PF07687"/>
    </source>
</evidence>
<dbReference type="GO" id="GO:0016787">
    <property type="term" value="F:hydrolase activity"/>
    <property type="evidence" value="ECO:0007669"/>
    <property type="project" value="UniProtKB-KW"/>
</dbReference>
<feature type="domain" description="Peptidase M20 dimerisation" evidence="5">
    <location>
        <begin position="184"/>
        <end position="278"/>
    </location>
</feature>
<keyword evidence="2" id="KW-0479">Metal-binding</keyword>
<dbReference type="InterPro" id="IPR001261">
    <property type="entry name" value="ArgE/DapE_CS"/>
</dbReference>
<organism evidence="6 7">
    <name type="scientific">Candidatus Egerieimonas intestinavium</name>
    <dbReference type="NCBI Taxonomy" id="2840777"/>
    <lineage>
        <taxon>Bacteria</taxon>
        <taxon>Bacillati</taxon>
        <taxon>Bacillota</taxon>
        <taxon>Clostridia</taxon>
        <taxon>Lachnospirales</taxon>
        <taxon>Lachnospiraceae</taxon>
        <taxon>Lachnospiraceae incertae sedis</taxon>
        <taxon>Candidatus Egerieimonas</taxon>
    </lineage>
</organism>
<dbReference type="PANTHER" id="PTHR43808">
    <property type="entry name" value="ACETYLORNITHINE DEACETYLASE"/>
    <property type="match status" value="1"/>
</dbReference>
<name>A0A9D1JF26_9FIRM</name>
<dbReference type="Gene3D" id="3.30.70.360">
    <property type="match status" value="1"/>
</dbReference>
<dbReference type="AlphaFoldDB" id="A0A9D1JF26"/>
<proteinExistence type="predicted"/>
<keyword evidence="4" id="KW-0862">Zinc</keyword>
<dbReference type="Gene3D" id="3.40.630.10">
    <property type="entry name" value="Zn peptidases"/>
    <property type="match status" value="1"/>
</dbReference>
<dbReference type="InterPro" id="IPR011650">
    <property type="entry name" value="Peptidase_M20_dimer"/>
</dbReference>
<protein>
    <submittedName>
        <fullName evidence="6">M20/M25/M40 family metallo-hydrolase</fullName>
    </submittedName>
</protein>
<reference evidence="6" key="2">
    <citation type="journal article" date="2021" name="PeerJ">
        <title>Extensive microbial diversity within the chicken gut microbiome revealed by metagenomics and culture.</title>
        <authorList>
            <person name="Gilroy R."/>
            <person name="Ravi A."/>
            <person name="Getino M."/>
            <person name="Pursley I."/>
            <person name="Horton D.L."/>
            <person name="Alikhan N.F."/>
            <person name="Baker D."/>
            <person name="Gharbi K."/>
            <person name="Hall N."/>
            <person name="Watson M."/>
            <person name="Adriaenssens E.M."/>
            <person name="Foster-Nyarko E."/>
            <person name="Jarju S."/>
            <person name="Secka A."/>
            <person name="Antonio M."/>
            <person name="Oren A."/>
            <person name="Chaudhuri R.R."/>
            <person name="La Ragione R."/>
            <person name="Hildebrand F."/>
            <person name="Pallen M.J."/>
        </authorList>
    </citation>
    <scope>NUCLEOTIDE SEQUENCE</scope>
    <source>
        <strain evidence="6">ChiSxjej1B13-7041</strain>
    </source>
</reference>
<dbReference type="GO" id="GO:0046872">
    <property type="term" value="F:metal ion binding"/>
    <property type="evidence" value="ECO:0007669"/>
    <property type="project" value="UniProtKB-KW"/>
</dbReference>
<evidence type="ECO:0000256" key="4">
    <source>
        <dbReference type="ARBA" id="ARBA00022833"/>
    </source>
</evidence>
<keyword evidence="3" id="KW-0378">Hydrolase</keyword>
<comment type="caution">
    <text evidence="6">The sequence shown here is derived from an EMBL/GenBank/DDBJ whole genome shotgun (WGS) entry which is preliminary data.</text>
</comment>
<evidence type="ECO:0000313" key="7">
    <source>
        <dbReference type="Proteomes" id="UP000886841"/>
    </source>
</evidence>
<dbReference type="PANTHER" id="PTHR43808:SF17">
    <property type="entry name" value="PEPTIDASE M20"/>
    <property type="match status" value="1"/>
</dbReference>
<dbReference type="Pfam" id="PF01546">
    <property type="entry name" value="Peptidase_M20"/>
    <property type="match status" value="1"/>
</dbReference>
<accession>A0A9D1JF26</accession>
<dbReference type="SUPFAM" id="SSF55031">
    <property type="entry name" value="Bacterial exopeptidase dimerisation domain"/>
    <property type="match status" value="1"/>
</dbReference>
<reference evidence="6" key="1">
    <citation type="submission" date="2020-10" db="EMBL/GenBank/DDBJ databases">
        <authorList>
            <person name="Gilroy R."/>
        </authorList>
    </citation>
    <scope>NUCLEOTIDE SEQUENCE</scope>
    <source>
        <strain evidence="6">ChiSxjej1B13-7041</strain>
    </source>
</reference>
<gene>
    <name evidence="6" type="ORF">IAB98_03725</name>
</gene>
<evidence type="ECO:0000256" key="3">
    <source>
        <dbReference type="ARBA" id="ARBA00022801"/>
    </source>
</evidence>
<dbReference type="InterPro" id="IPR002933">
    <property type="entry name" value="Peptidase_M20"/>
</dbReference>
<dbReference type="Pfam" id="PF07687">
    <property type="entry name" value="M20_dimer"/>
    <property type="match status" value="1"/>
</dbReference>
<evidence type="ECO:0000256" key="1">
    <source>
        <dbReference type="ARBA" id="ARBA00001947"/>
    </source>
</evidence>
<evidence type="ECO:0000256" key="2">
    <source>
        <dbReference type="ARBA" id="ARBA00022723"/>
    </source>
</evidence>
<comment type="cofactor">
    <cofactor evidence="1">
        <name>Zn(2+)</name>
        <dbReference type="ChEBI" id="CHEBI:29105"/>
    </cofactor>
</comment>
<sequence>MKKLIAMPAVQEALAFLKEDDGQTLKEQLEMCGIPAPSHQEKDRADYCLKKFQEIGLEDVHMDEVYNVFGTIPGKGTGPRLMLAAHTDTVFPAGTDLTVRKEGNRYYCPGINDDTRSVAELFSIARAMKKYQIQGQGDIVFCANVCEEGLGDLKGVKYIFGRDTYDGFVSIDNPVPGGIVYTATGSRRFRITFRGSGGHSFADFGIPNPIHAMGRAISRIADWQVPQAPKTTFNVGVVEGGTSVNTIAGETSLLLDIRSDSPQELERLTQEMRLAADWAAETENSRWAQGQPMQAEVVQLGERPAGTQDKDCQIVRAAWDAAEVLGMEAQLRDESSTDANIPISLGIPAITVGRGGNEGGVHTIHEWFEPEEAYLGPQKNMLLMLALSGLDDFLDYQLPKRG</sequence>
<evidence type="ECO:0000313" key="6">
    <source>
        <dbReference type="EMBL" id="HIR92518.1"/>
    </source>
</evidence>
<dbReference type="Proteomes" id="UP000886841">
    <property type="component" value="Unassembled WGS sequence"/>
</dbReference>
<dbReference type="PROSITE" id="PS00758">
    <property type="entry name" value="ARGE_DAPE_CPG2_1"/>
    <property type="match status" value="1"/>
</dbReference>
<dbReference type="SUPFAM" id="SSF53187">
    <property type="entry name" value="Zn-dependent exopeptidases"/>
    <property type="match status" value="1"/>
</dbReference>
<dbReference type="InterPro" id="IPR036264">
    <property type="entry name" value="Bact_exopeptidase_dim_dom"/>
</dbReference>
<dbReference type="InterPro" id="IPR050072">
    <property type="entry name" value="Peptidase_M20A"/>
</dbReference>